<dbReference type="PRINTS" id="PR00147">
    <property type="entry name" value="DNAPHOTLYASE"/>
</dbReference>
<reference evidence="16 17" key="1">
    <citation type="journal article" date="2007" name="Int. J. Syst. Evol. Microbiol.">
        <title>Halomonas saccharevitans sp. nov., Halomonas arcis sp. nov. and Halomonas subterranea sp. nov., halophilic bacteria isolated from hypersaline environments of China.</title>
        <authorList>
            <person name="Xu X.W."/>
            <person name="Wu Y.H."/>
            <person name="Zhou Z."/>
            <person name="Wang C.S."/>
            <person name="Zhou Y.G."/>
            <person name="Zhang H.B."/>
            <person name="Wang Y."/>
            <person name="Wu M."/>
        </authorList>
    </citation>
    <scope>NUCLEOTIDE SEQUENCE [LARGE SCALE GENOMIC DNA]</scope>
    <source>
        <strain evidence="16 17">TBZ3</strain>
    </source>
</reference>
<dbReference type="GO" id="GO:0003904">
    <property type="term" value="F:deoxyribodipyrimidine photo-lyase activity"/>
    <property type="evidence" value="ECO:0007669"/>
    <property type="project" value="UniProtKB-EC"/>
</dbReference>
<dbReference type="Pfam" id="PF03441">
    <property type="entry name" value="FAD_binding_7"/>
    <property type="match status" value="1"/>
</dbReference>
<dbReference type="RefSeq" id="WP_138181624.1">
    <property type="nucleotide sequence ID" value="NZ_VBUI01000016.1"/>
</dbReference>
<feature type="binding site" evidence="12">
    <location>
        <position position="225"/>
    </location>
    <ligand>
        <name>FAD</name>
        <dbReference type="ChEBI" id="CHEBI:57692"/>
    </ligand>
</feature>
<accession>A0A5R8MG19</accession>
<evidence type="ECO:0000256" key="11">
    <source>
        <dbReference type="ARBA" id="ARBA00083107"/>
    </source>
</evidence>
<evidence type="ECO:0000256" key="12">
    <source>
        <dbReference type="PIRSR" id="PIRSR602081-1"/>
    </source>
</evidence>
<dbReference type="InterPro" id="IPR014729">
    <property type="entry name" value="Rossmann-like_a/b/a_fold"/>
</dbReference>
<feature type="site" description="Electron transfer via tryptophanyl radical" evidence="13">
    <location>
        <position position="387"/>
    </location>
</feature>
<dbReference type="PANTHER" id="PTHR11455:SF9">
    <property type="entry name" value="CRYPTOCHROME CIRCADIAN CLOCK 5 ISOFORM X1"/>
    <property type="match status" value="1"/>
</dbReference>
<dbReference type="NCBIfam" id="NF007955">
    <property type="entry name" value="PRK10674.1"/>
    <property type="match status" value="1"/>
</dbReference>
<feature type="site" description="Electron transfer via tryptophanyl radical" evidence="13">
    <location>
        <position position="311"/>
    </location>
</feature>
<evidence type="ECO:0000259" key="15">
    <source>
        <dbReference type="PROSITE" id="PS51645"/>
    </source>
</evidence>
<evidence type="ECO:0000256" key="6">
    <source>
        <dbReference type="ARBA" id="ARBA00022827"/>
    </source>
</evidence>
<name>A0A5R8MG19_9GAMM</name>
<dbReference type="FunFam" id="1.10.579.10:FF:000003">
    <property type="entry name" value="Deoxyribodipyrimidine photo-lyase"/>
    <property type="match status" value="1"/>
</dbReference>
<evidence type="ECO:0000256" key="3">
    <source>
        <dbReference type="ARBA" id="ARBA00013149"/>
    </source>
</evidence>
<proteinExistence type="inferred from homology"/>
<comment type="caution">
    <text evidence="16">The sequence shown here is derived from an EMBL/GenBank/DDBJ whole genome shotgun (WGS) entry which is preliminary data.</text>
</comment>
<comment type="similarity">
    <text evidence="14">Belongs to the DNA photolyase family.</text>
</comment>
<evidence type="ECO:0000256" key="14">
    <source>
        <dbReference type="RuleBase" id="RU004182"/>
    </source>
</evidence>
<evidence type="ECO:0000256" key="5">
    <source>
        <dbReference type="ARBA" id="ARBA00022630"/>
    </source>
</evidence>
<comment type="catalytic activity">
    <reaction evidence="9">
        <text>cyclobutadipyrimidine (in DNA) = 2 pyrimidine residues (in DNA).</text>
        <dbReference type="EC" id="4.1.99.3"/>
    </reaction>
</comment>
<evidence type="ECO:0000256" key="1">
    <source>
        <dbReference type="ARBA" id="ARBA00001932"/>
    </source>
</evidence>
<dbReference type="InterPro" id="IPR002081">
    <property type="entry name" value="Cryptochrome/DNA_photolyase_1"/>
</dbReference>
<dbReference type="EMBL" id="VBUI01000016">
    <property type="protein sequence ID" value="TLF49530.1"/>
    <property type="molecule type" value="Genomic_DNA"/>
</dbReference>
<dbReference type="InterPro" id="IPR036155">
    <property type="entry name" value="Crypto/Photolyase_N_sf"/>
</dbReference>
<dbReference type="InterPro" id="IPR036134">
    <property type="entry name" value="Crypto/Photolyase_FAD-like_sf"/>
</dbReference>
<evidence type="ECO:0000313" key="16">
    <source>
        <dbReference type="EMBL" id="TLF49530.1"/>
    </source>
</evidence>
<comment type="cofactor">
    <cofactor evidence="1">
        <name>(6R)-5,10-methylene-5,6,7,8-tetrahydrofolate</name>
        <dbReference type="ChEBI" id="CHEBI:15636"/>
    </cofactor>
</comment>
<dbReference type="GO" id="GO:0009416">
    <property type="term" value="P:response to light stimulus"/>
    <property type="evidence" value="ECO:0007669"/>
    <property type="project" value="TreeGrafter"/>
</dbReference>
<evidence type="ECO:0000313" key="17">
    <source>
        <dbReference type="Proteomes" id="UP000306973"/>
    </source>
</evidence>
<evidence type="ECO:0000256" key="9">
    <source>
        <dbReference type="ARBA" id="ARBA00033999"/>
    </source>
</evidence>
<dbReference type="Pfam" id="PF00875">
    <property type="entry name" value="DNA_photolyase"/>
    <property type="match status" value="1"/>
</dbReference>
<feature type="binding site" evidence="12">
    <location>
        <position position="276"/>
    </location>
    <ligand>
        <name>FAD</name>
        <dbReference type="ChEBI" id="CHEBI:57692"/>
    </ligand>
</feature>
<dbReference type="Gene3D" id="1.10.579.10">
    <property type="entry name" value="DNA Cyclobutane Dipyrimidine Photolyase, subunit A, domain 3"/>
    <property type="match status" value="1"/>
</dbReference>
<dbReference type="InterPro" id="IPR006050">
    <property type="entry name" value="DNA_photolyase_N"/>
</dbReference>
<dbReference type="PROSITE" id="PS51645">
    <property type="entry name" value="PHR_CRY_ALPHA_BETA"/>
    <property type="match status" value="1"/>
</dbReference>
<evidence type="ECO:0000256" key="2">
    <source>
        <dbReference type="ARBA" id="ARBA00005862"/>
    </source>
</evidence>
<dbReference type="SUPFAM" id="SSF52425">
    <property type="entry name" value="Cryptochrome/photolyase, N-terminal domain"/>
    <property type="match status" value="1"/>
</dbReference>
<comment type="function">
    <text evidence="10">Involved in repair of UV radiation-induced DNA damage. Catalyzes the light-dependent monomerization (300-600 nm) of cyclobutyl pyrimidine dimers (in cis-syn configuration), which are formed between adjacent bases on the same DNA strand upon exposure to ultraviolet radiation.</text>
</comment>
<protein>
    <recommendedName>
        <fullName evidence="4">Deoxyribodipyrimidine photo-lyase</fullName>
        <ecNumber evidence="3">4.1.99.3</ecNumber>
    </recommendedName>
    <alternativeName>
        <fullName evidence="8">DNA photolyase</fullName>
    </alternativeName>
    <alternativeName>
        <fullName evidence="11">Photoreactivating enzyme</fullName>
    </alternativeName>
</protein>
<dbReference type="EC" id="4.1.99.3" evidence="3"/>
<feature type="site" description="Electron transfer via tryptophanyl radical" evidence="13">
    <location>
        <position position="364"/>
    </location>
</feature>
<evidence type="ECO:0000256" key="8">
    <source>
        <dbReference type="ARBA" id="ARBA00031671"/>
    </source>
</evidence>
<keyword evidence="16" id="KW-0456">Lyase</keyword>
<dbReference type="Gene3D" id="3.40.50.620">
    <property type="entry name" value="HUPs"/>
    <property type="match status" value="1"/>
</dbReference>
<organism evidence="16 17">
    <name type="scientific">Halomonas urmiana</name>
    <dbReference type="NCBI Taxonomy" id="490901"/>
    <lineage>
        <taxon>Bacteria</taxon>
        <taxon>Pseudomonadati</taxon>
        <taxon>Pseudomonadota</taxon>
        <taxon>Gammaproteobacteria</taxon>
        <taxon>Oceanospirillales</taxon>
        <taxon>Halomonadaceae</taxon>
        <taxon>Halomonas</taxon>
    </lineage>
</organism>
<dbReference type="InterPro" id="IPR005101">
    <property type="entry name" value="Cryptochr/Photolyase_FAD-bd"/>
</dbReference>
<comment type="similarity">
    <text evidence="2">Belongs to the DNA photolyase class-1 family.</text>
</comment>
<evidence type="ECO:0000256" key="7">
    <source>
        <dbReference type="ARBA" id="ARBA00022991"/>
    </source>
</evidence>
<gene>
    <name evidence="16" type="primary">phrB</name>
    <name evidence="16" type="ORF">FEI13_11300</name>
</gene>
<evidence type="ECO:0000256" key="4">
    <source>
        <dbReference type="ARBA" id="ARBA00014046"/>
    </source>
</evidence>
<dbReference type="Proteomes" id="UP000306973">
    <property type="component" value="Unassembled WGS sequence"/>
</dbReference>
<keyword evidence="6 12" id="KW-0274">FAD</keyword>
<keyword evidence="17" id="KW-1185">Reference proteome</keyword>
<feature type="binding site" evidence="12">
    <location>
        <begin position="237"/>
        <end position="241"/>
    </location>
    <ligand>
        <name>FAD</name>
        <dbReference type="ChEBI" id="CHEBI:57692"/>
    </ligand>
</feature>
<comment type="cofactor">
    <cofactor evidence="12">
        <name>FAD</name>
        <dbReference type="ChEBI" id="CHEBI:57692"/>
    </cofactor>
    <text evidence="12">Binds 1 FAD per subunit.</text>
</comment>
<feature type="binding site" evidence="12">
    <location>
        <begin position="279"/>
        <end position="286"/>
    </location>
    <ligand>
        <name>FAD</name>
        <dbReference type="ChEBI" id="CHEBI:57692"/>
    </ligand>
</feature>
<dbReference type="GO" id="GO:0071949">
    <property type="term" value="F:FAD binding"/>
    <property type="evidence" value="ECO:0007669"/>
    <property type="project" value="TreeGrafter"/>
</dbReference>
<evidence type="ECO:0000256" key="10">
    <source>
        <dbReference type="ARBA" id="ARBA00059220"/>
    </source>
</evidence>
<sequence length="472" mass="52741">MSTPVIVWFRSDLRIHDNTALAAAARQGPVVAVFLRCLSHWRRHGHGANKLDFWGRGVAALRDSLDGLGIPLLHRDIDYFARAPATLLEIARETGARALHFNHEYPLDEQRRDRDVIAAFQEAGLAATGHHDAVAFAPGELLTGKGDYYGVFTPFAKAWHRQLTPERIALRNTPAPQAPLPVAADPLPALPQLDDTPIDGRLWPAGEGPAADRLGRFLRYRGRHYQRQRDFPAIRGTSELSPYLALGMISPRQCLQAVLAENDGTLAEGDAGLTAWVNELVWREFYRHVAVGFPRVCRHRAFQRHTEALAWRDDEADFRAWCEGRTGYPIVDAAIRQLVATGWMHNRLRMVTAMFLSKHLLIDWRRGEDFFLRHLVDGEFCANNGGWQWAASTGTDAAPYFRIFNPTTQSTRFDPDGTFLAEWLPELAGLPAKARHAPSIDLLGGVDYPAPIVDHRAARVRALEAFKALTAG</sequence>
<keyword evidence="7 14" id="KW-0157">Chromophore</keyword>
<dbReference type="OrthoDB" id="9772484at2"/>
<dbReference type="GO" id="GO:0003677">
    <property type="term" value="F:DNA binding"/>
    <property type="evidence" value="ECO:0007669"/>
    <property type="project" value="TreeGrafter"/>
</dbReference>
<keyword evidence="5 12" id="KW-0285">Flavoprotein</keyword>
<evidence type="ECO:0000256" key="13">
    <source>
        <dbReference type="PIRSR" id="PIRSR602081-2"/>
    </source>
</evidence>
<dbReference type="AlphaFoldDB" id="A0A5R8MG19"/>
<dbReference type="Gene3D" id="1.25.40.80">
    <property type="match status" value="1"/>
</dbReference>
<dbReference type="GO" id="GO:0000719">
    <property type="term" value="P:photoreactive repair"/>
    <property type="evidence" value="ECO:0007669"/>
    <property type="project" value="UniProtKB-ARBA"/>
</dbReference>
<dbReference type="PANTHER" id="PTHR11455">
    <property type="entry name" value="CRYPTOCHROME"/>
    <property type="match status" value="1"/>
</dbReference>
<feature type="domain" description="Photolyase/cryptochrome alpha/beta" evidence="15">
    <location>
        <begin position="3"/>
        <end position="135"/>
    </location>
</feature>
<dbReference type="SUPFAM" id="SSF48173">
    <property type="entry name" value="Cryptochrome/photolyase FAD-binding domain"/>
    <property type="match status" value="1"/>
</dbReference>